<reference evidence="2" key="1">
    <citation type="journal article" date="2023" name="Comput. Struct. Biotechnol. J.">
        <title>Discovery of a novel marine Bacteroidetes with a rich repertoire of carbohydrate-active enzymes.</title>
        <authorList>
            <person name="Chen B."/>
            <person name="Liu G."/>
            <person name="Chen Q."/>
            <person name="Wang H."/>
            <person name="Liu L."/>
            <person name="Tang K."/>
        </authorList>
    </citation>
    <scope>NUCLEOTIDE SEQUENCE</scope>
    <source>
        <strain evidence="2">TK19036</strain>
    </source>
</reference>
<accession>A0AA49JH70</accession>
<dbReference type="PROSITE" id="PS50042">
    <property type="entry name" value="CNMP_BINDING_3"/>
    <property type="match status" value="1"/>
</dbReference>
<name>A0AA49JH70_9BACT</name>
<dbReference type="AlphaFoldDB" id="A0AA49JH70"/>
<dbReference type="InterPro" id="IPR014710">
    <property type="entry name" value="RmlC-like_jellyroll"/>
</dbReference>
<gene>
    <name evidence="2" type="ORF">K4G66_03385</name>
</gene>
<dbReference type="CDD" id="cd00038">
    <property type="entry name" value="CAP_ED"/>
    <property type="match status" value="1"/>
</dbReference>
<reference evidence="2" key="2">
    <citation type="journal article" date="2024" name="Antonie Van Leeuwenhoek">
        <title>Roseihalotalea indica gen. nov., sp. nov., a halophilic Bacteroidetes from mesopelagic Southwest Indian Ocean with higher carbohydrate metabolic potential.</title>
        <authorList>
            <person name="Chen B."/>
            <person name="Zhang M."/>
            <person name="Lin D."/>
            <person name="Ye J."/>
            <person name="Tang K."/>
        </authorList>
    </citation>
    <scope>NUCLEOTIDE SEQUENCE</scope>
    <source>
        <strain evidence="2">TK19036</strain>
    </source>
</reference>
<dbReference type="Gene3D" id="2.60.120.10">
    <property type="entry name" value="Jelly Rolls"/>
    <property type="match status" value="1"/>
</dbReference>
<dbReference type="InterPro" id="IPR018490">
    <property type="entry name" value="cNMP-bd_dom_sf"/>
</dbReference>
<evidence type="ECO:0000313" key="2">
    <source>
        <dbReference type="EMBL" id="WKN37750.1"/>
    </source>
</evidence>
<sequence length="186" mass="21812">MDAFSTSIKKYISLTPEDLNAIQRCFQAKEIKKGRFLVRSGQVSNQFMFIEKGCLRVFWERETSEVTGWFAFEDEFFCELSSFIPQQPSAFGVQAIEDTNILYITQPEMEQLFTEVPVFETFVRKFWEHIISHMVSNMTSFRAETAEERYQKAMMHPKLLQRVPLKYLSSYLGITPSSLSRIRKSK</sequence>
<proteinExistence type="predicted"/>
<dbReference type="InterPro" id="IPR000595">
    <property type="entry name" value="cNMP-bd_dom"/>
</dbReference>
<dbReference type="EMBL" id="CP120682">
    <property type="protein sequence ID" value="WKN37750.1"/>
    <property type="molecule type" value="Genomic_DNA"/>
</dbReference>
<organism evidence="2">
    <name type="scientific">Roseihalotalea indica</name>
    <dbReference type="NCBI Taxonomy" id="2867963"/>
    <lineage>
        <taxon>Bacteria</taxon>
        <taxon>Pseudomonadati</taxon>
        <taxon>Bacteroidota</taxon>
        <taxon>Cytophagia</taxon>
        <taxon>Cytophagales</taxon>
        <taxon>Catalimonadaceae</taxon>
        <taxon>Roseihalotalea</taxon>
    </lineage>
</organism>
<dbReference type="Pfam" id="PF00027">
    <property type="entry name" value="cNMP_binding"/>
    <property type="match status" value="1"/>
</dbReference>
<protein>
    <submittedName>
        <fullName evidence="2">Crp/Fnr family transcriptional regulator</fullName>
    </submittedName>
</protein>
<evidence type="ECO:0000259" key="1">
    <source>
        <dbReference type="PROSITE" id="PS50042"/>
    </source>
</evidence>
<dbReference type="SUPFAM" id="SSF51206">
    <property type="entry name" value="cAMP-binding domain-like"/>
    <property type="match status" value="1"/>
</dbReference>
<feature type="domain" description="Cyclic nucleotide-binding" evidence="1">
    <location>
        <begin position="10"/>
        <end position="113"/>
    </location>
</feature>